<evidence type="ECO:0000313" key="7">
    <source>
        <dbReference type="Proteomes" id="UP001199919"/>
    </source>
</evidence>
<gene>
    <name evidence="6" type="ORF">LT679_00795</name>
</gene>
<sequence length="157" mass="17526">MPEMNGLELAKVIHEKYPDLQTILLTIQEDDQHIQQAFQHGIKSYLFKTAGEKEVLFAIRQVAEGQPYLCAGLSDRVIKKIAIPQGANTKAEGIEFSERELEALQLIAAGFTNEETADKMFTSKRTVEGYRQAMIEKTGSKNSLALIAFAMRHGLLT</sequence>
<evidence type="ECO:0000259" key="5">
    <source>
        <dbReference type="PROSITE" id="PS50110"/>
    </source>
</evidence>
<keyword evidence="7" id="KW-1185">Reference proteome</keyword>
<evidence type="ECO:0000259" key="4">
    <source>
        <dbReference type="PROSITE" id="PS50043"/>
    </source>
</evidence>
<dbReference type="Pfam" id="PF00072">
    <property type="entry name" value="Response_reg"/>
    <property type="match status" value="1"/>
</dbReference>
<keyword evidence="1" id="KW-0597">Phosphoprotein</keyword>
<dbReference type="PROSITE" id="PS50110">
    <property type="entry name" value="RESPONSE_REGULATORY"/>
    <property type="match status" value="1"/>
</dbReference>
<evidence type="ECO:0000313" key="6">
    <source>
        <dbReference type="EMBL" id="MCD8739122.1"/>
    </source>
</evidence>
<name>A0ABS8TYS4_9SPHI</name>
<dbReference type="InterPro" id="IPR011006">
    <property type="entry name" value="CheY-like_superfamily"/>
</dbReference>
<dbReference type="Proteomes" id="UP001199919">
    <property type="component" value="Unassembled WGS sequence"/>
</dbReference>
<dbReference type="CDD" id="cd17535">
    <property type="entry name" value="REC_NarL-like"/>
    <property type="match status" value="1"/>
</dbReference>
<dbReference type="SUPFAM" id="SSF52172">
    <property type="entry name" value="CheY-like"/>
    <property type="match status" value="1"/>
</dbReference>
<protein>
    <submittedName>
        <fullName evidence="6">Response regulator transcription factor</fullName>
    </submittedName>
</protein>
<dbReference type="InterPro" id="IPR039420">
    <property type="entry name" value="WalR-like"/>
</dbReference>
<dbReference type="PANTHER" id="PTHR43214">
    <property type="entry name" value="TWO-COMPONENT RESPONSE REGULATOR"/>
    <property type="match status" value="1"/>
</dbReference>
<proteinExistence type="predicted"/>
<dbReference type="PRINTS" id="PR00038">
    <property type="entry name" value="HTHLUXR"/>
</dbReference>
<dbReference type="InterPro" id="IPR001789">
    <property type="entry name" value="Sig_transdc_resp-reg_receiver"/>
</dbReference>
<feature type="domain" description="Response regulatory" evidence="5">
    <location>
        <begin position="1"/>
        <end position="63"/>
    </location>
</feature>
<organism evidence="6 7">
    <name type="scientific">Mucilaginibacter roseus</name>
    <dbReference type="NCBI Taxonomy" id="1528868"/>
    <lineage>
        <taxon>Bacteria</taxon>
        <taxon>Pseudomonadati</taxon>
        <taxon>Bacteroidota</taxon>
        <taxon>Sphingobacteriia</taxon>
        <taxon>Sphingobacteriales</taxon>
        <taxon>Sphingobacteriaceae</taxon>
        <taxon>Mucilaginibacter</taxon>
    </lineage>
</organism>
<dbReference type="InterPro" id="IPR058245">
    <property type="entry name" value="NreC/VraR/RcsB-like_REC"/>
</dbReference>
<dbReference type="Pfam" id="PF00196">
    <property type="entry name" value="GerE"/>
    <property type="match status" value="1"/>
</dbReference>
<dbReference type="InterPro" id="IPR000792">
    <property type="entry name" value="Tscrpt_reg_LuxR_C"/>
</dbReference>
<dbReference type="SMART" id="SM00421">
    <property type="entry name" value="HTH_LUXR"/>
    <property type="match status" value="1"/>
</dbReference>
<comment type="caution">
    <text evidence="6">The sequence shown here is derived from an EMBL/GenBank/DDBJ whole genome shotgun (WGS) entry which is preliminary data.</text>
</comment>
<accession>A0ABS8TYS4</accession>
<dbReference type="InterPro" id="IPR016032">
    <property type="entry name" value="Sig_transdc_resp-reg_C-effctor"/>
</dbReference>
<keyword evidence="2" id="KW-0238">DNA-binding</keyword>
<evidence type="ECO:0000256" key="2">
    <source>
        <dbReference type="ARBA" id="ARBA00023125"/>
    </source>
</evidence>
<dbReference type="PANTHER" id="PTHR43214:SF43">
    <property type="entry name" value="TWO-COMPONENT RESPONSE REGULATOR"/>
    <property type="match status" value="1"/>
</dbReference>
<comment type="caution">
    <text evidence="3">Lacks conserved residue(s) required for the propagation of feature annotation.</text>
</comment>
<dbReference type="CDD" id="cd06170">
    <property type="entry name" value="LuxR_C_like"/>
    <property type="match status" value="1"/>
</dbReference>
<dbReference type="PROSITE" id="PS50043">
    <property type="entry name" value="HTH_LUXR_2"/>
    <property type="match status" value="1"/>
</dbReference>
<dbReference type="SUPFAM" id="SSF46894">
    <property type="entry name" value="C-terminal effector domain of the bipartite response regulators"/>
    <property type="match status" value="1"/>
</dbReference>
<reference evidence="6 7" key="1">
    <citation type="submission" date="2021-12" db="EMBL/GenBank/DDBJ databases">
        <title>Mucilaginibacter roseus genome.</title>
        <authorList>
            <person name="Ferreira J.R."/>
            <person name="Newman J.D."/>
        </authorList>
    </citation>
    <scope>NUCLEOTIDE SEQUENCE [LARGE SCALE GENOMIC DNA]</scope>
    <source>
        <strain evidence="6 7">LMG 28454</strain>
    </source>
</reference>
<feature type="domain" description="HTH luxR-type" evidence="4">
    <location>
        <begin position="89"/>
        <end position="154"/>
    </location>
</feature>
<dbReference type="EMBL" id="JAJPWV010000001">
    <property type="protein sequence ID" value="MCD8739122.1"/>
    <property type="molecule type" value="Genomic_DNA"/>
</dbReference>
<dbReference type="Gene3D" id="3.40.50.2300">
    <property type="match status" value="1"/>
</dbReference>
<evidence type="ECO:0000256" key="3">
    <source>
        <dbReference type="PROSITE-ProRule" id="PRU00169"/>
    </source>
</evidence>
<evidence type="ECO:0000256" key="1">
    <source>
        <dbReference type="ARBA" id="ARBA00022553"/>
    </source>
</evidence>